<feature type="compositionally biased region" description="Basic and acidic residues" evidence="1">
    <location>
        <begin position="158"/>
        <end position="168"/>
    </location>
</feature>
<reference evidence="2 3" key="1">
    <citation type="submission" date="2011-02" db="EMBL/GenBank/DDBJ databases">
        <title>The Genome Sequence of Sphaeroforma arctica JP610.</title>
        <authorList>
            <consortium name="The Broad Institute Genome Sequencing Platform"/>
            <person name="Russ C."/>
            <person name="Cuomo C."/>
            <person name="Young S.K."/>
            <person name="Zeng Q."/>
            <person name="Gargeya S."/>
            <person name="Alvarado L."/>
            <person name="Berlin A."/>
            <person name="Chapman S.B."/>
            <person name="Chen Z."/>
            <person name="Freedman E."/>
            <person name="Gellesch M."/>
            <person name="Goldberg J."/>
            <person name="Griggs A."/>
            <person name="Gujja S."/>
            <person name="Heilman E."/>
            <person name="Heiman D."/>
            <person name="Howarth C."/>
            <person name="Mehta T."/>
            <person name="Neiman D."/>
            <person name="Pearson M."/>
            <person name="Roberts A."/>
            <person name="Saif S."/>
            <person name="Shea T."/>
            <person name="Shenoy N."/>
            <person name="Sisk P."/>
            <person name="Stolte C."/>
            <person name="Sykes S."/>
            <person name="White J."/>
            <person name="Yandava C."/>
            <person name="Burger G."/>
            <person name="Gray M.W."/>
            <person name="Holland P.W.H."/>
            <person name="King N."/>
            <person name="Lang F.B.F."/>
            <person name="Roger A.J."/>
            <person name="Ruiz-Trillo I."/>
            <person name="Haas B."/>
            <person name="Nusbaum C."/>
            <person name="Birren B."/>
        </authorList>
    </citation>
    <scope>NUCLEOTIDE SEQUENCE [LARGE SCALE GENOMIC DNA]</scope>
    <source>
        <strain evidence="2 3">JP610</strain>
    </source>
</reference>
<proteinExistence type="predicted"/>
<dbReference type="EMBL" id="KQ242508">
    <property type="protein sequence ID" value="KNC78339.1"/>
    <property type="molecule type" value="Genomic_DNA"/>
</dbReference>
<feature type="compositionally biased region" description="Acidic residues" evidence="1">
    <location>
        <begin position="141"/>
        <end position="151"/>
    </location>
</feature>
<gene>
    <name evidence="2" type="ORF">SARC_09223</name>
</gene>
<keyword evidence="3" id="KW-1185">Reference proteome</keyword>
<organism evidence="2 3">
    <name type="scientific">Sphaeroforma arctica JP610</name>
    <dbReference type="NCBI Taxonomy" id="667725"/>
    <lineage>
        <taxon>Eukaryota</taxon>
        <taxon>Ichthyosporea</taxon>
        <taxon>Ichthyophonida</taxon>
        <taxon>Sphaeroforma</taxon>
    </lineage>
</organism>
<dbReference type="RefSeq" id="XP_014152241.1">
    <property type="nucleotide sequence ID" value="XM_014296766.1"/>
</dbReference>
<sequence length="224" mass="25473">MSAPVPIKNSKTVLYDPEGDEEFLMEGDTISAGDDVSSKDHHLSYKVIEGPTDVPVPQLNYKVVTLHGDRVRVKPESECSKSLPSNKTMDIPNMYKEKVETVKLKPGEMQTEDELHEEMTEQQMRPARARAHVQKRLSQLLDEEDLAEVESDSSPRSSLKDGHKPERRRTSFCDIEDVVEYKTYEAAHKCNSEPFLKIERPDPITAMRAQGVHPNTIMMMQMGF</sequence>
<dbReference type="Proteomes" id="UP000054560">
    <property type="component" value="Unassembled WGS sequence"/>
</dbReference>
<name>A0A0L0FNM8_9EUKA</name>
<evidence type="ECO:0000313" key="2">
    <source>
        <dbReference type="EMBL" id="KNC78339.1"/>
    </source>
</evidence>
<protein>
    <submittedName>
        <fullName evidence="2">Uncharacterized protein</fullName>
    </submittedName>
</protein>
<dbReference type="AlphaFoldDB" id="A0A0L0FNM8"/>
<feature type="region of interest" description="Disordered" evidence="1">
    <location>
        <begin position="113"/>
        <end position="168"/>
    </location>
</feature>
<dbReference type="GeneID" id="25909727"/>
<evidence type="ECO:0000256" key="1">
    <source>
        <dbReference type="SAM" id="MobiDB-lite"/>
    </source>
</evidence>
<evidence type="ECO:0000313" key="3">
    <source>
        <dbReference type="Proteomes" id="UP000054560"/>
    </source>
</evidence>
<accession>A0A0L0FNM8</accession>